<feature type="transmembrane region" description="Helical" evidence="1">
    <location>
        <begin position="59"/>
        <end position="83"/>
    </location>
</feature>
<dbReference type="PANTHER" id="PTHR36435:SF1">
    <property type="entry name" value="CAAX AMINO TERMINAL PROTEASE FAMILY PROTEIN"/>
    <property type="match status" value="1"/>
</dbReference>
<feature type="transmembrane region" description="Helical" evidence="1">
    <location>
        <begin position="12"/>
        <end position="39"/>
    </location>
</feature>
<evidence type="ECO:0000256" key="1">
    <source>
        <dbReference type="SAM" id="Phobius"/>
    </source>
</evidence>
<proteinExistence type="predicted"/>
<dbReference type="InterPro" id="IPR003675">
    <property type="entry name" value="Rce1/LyrA-like_dom"/>
</dbReference>
<feature type="transmembrane region" description="Helical" evidence="1">
    <location>
        <begin position="163"/>
        <end position="182"/>
    </location>
</feature>
<dbReference type="Pfam" id="PF02517">
    <property type="entry name" value="Rce1-like"/>
    <property type="match status" value="1"/>
</dbReference>
<sequence>MQTYLKTRPIGVQLLFFVGMAVGIFMIVFFFGGMILAQITGIKLLDMGNYKAWNPNDPAVLSMLRGTFLLQFLGLFLIPSFLFAKASDPRPGQYLGLRAPSHAGYWLLAVVALLVAIPLVEYTGLLNKELIQHSPFQKKAGEMEESAARALGVVLKMRTIGDLLLNLVFIAVFAGVGEELFFRGIVQRLFIKGTRSPWAGILIAAFLFSFFHMQFYGFLPRFLLGILLGAAYWYSGSLWPSIFAHFFYDALFITIAYFKPETVTSDAPVLQNSGLMLPVALISAALTGLLVWLMRRQSDTRFEAVYADELRPQPAKDLRF</sequence>
<name>A0ABP8HUV7_9BACT</name>
<keyword evidence="1" id="KW-1133">Transmembrane helix</keyword>
<accession>A0ABP8HUV7</accession>
<protein>
    <recommendedName>
        <fullName evidence="2">CAAX prenyl protease 2/Lysostaphin resistance protein A-like domain-containing protein</fullName>
    </recommendedName>
</protein>
<gene>
    <name evidence="3" type="ORF">GCM10023184_46710</name>
</gene>
<reference evidence="4" key="1">
    <citation type="journal article" date="2019" name="Int. J. Syst. Evol. Microbiol.">
        <title>The Global Catalogue of Microorganisms (GCM) 10K type strain sequencing project: providing services to taxonomists for standard genome sequencing and annotation.</title>
        <authorList>
            <consortium name="The Broad Institute Genomics Platform"/>
            <consortium name="The Broad Institute Genome Sequencing Center for Infectious Disease"/>
            <person name="Wu L."/>
            <person name="Ma J."/>
        </authorList>
    </citation>
    <scope>NUCLEOTIDE SEQUENCE [LARGE SCALE GENOMIC DNA]</scope>
    <source>
        <strain evidence="4">JCM 17919</strain>
    </source>
</reference>
<evidence type="ECO:0000313" key="3">
    <source>
        <dbReference type="EMBL" id="GAA4344962.1"/>
    </source>
</evidence>
<feature type="transmembrane region" description="Helical" evidence="1">
    <location>
        <begin position="103"/>
        <end position="120"/>
    </location>
</feature>
<dbReference type="Proteomes" id="UP001501725">
    <property type="component" value="Unassembled WGS sequence"/>
</dbReference>
<evidence type="ECO:0000259" key="2">
    <source>
        <dbReference type="Pfam" id="PF02517"/>
    </source>
</evidence>
<feature type="transmembrane region" description="Helical" evidence="1">
    <location>
        <begin position="270"/>
        <end position="293"/>
    </location>
</feature>
<evidence type="ECO:0000313" key="4">
    <source>
        <dbReference type="Proteomes" id="UP001501725"/>
    </source>
</evidence>
<feature type="domain" description="CAAX prenyl protease 2/Lysostaphin resistance protein A-like" evidence="2">
    <location>
        <begin position="163"/>
        <end position="250"/>
    </location>
</feature>
<keyword evidence="4" id="KW-1185">Reference proteome</keyword>
<dbReference type="EMBL" id="BAABGY010000020">
    <property type="protein sequence ID" value="GAA4344962.1"/>
    <property type="molecule type" value="Genomic_DNA"/>
</dbReference>
<keyword evidence="1" id="KW-0812">Transmembrane</keyword>
<keyword evidence="1" id="KW-0472">Membrane</keyword>
<organism evidence="3 4">
    <name type="scientific">Flaviaesturariibacter amylovorans</name>
    <dbReference type="NCBI Taxonomy" id="1084520"/>
    <lineage>
        <taxon>Bacteria</taxon>
        <taxon>Pseudomonadati</taxon>
        <taxon>Bacteroidota</taxon>
        <taxon>Chitinophagia</taxon>
        <taxon>Chitinophagales</taxon>
        <taxon>Chitinophagaceae</taxon>
        <taxon>Flaviaestuariibacter</taxon>
    </lineage>
</organism>
<dbReference type="InterPro" id="IPR052710">
    <property type="entry name" value="CAAX_protease"/>
</dbReference>
<dbReference type="PANTHER" id="PTHR36435">
    <property type="entry name" value="SLR1288 PROTEIN"/>
    <property type="match status" value="1"/>
</dbReference>
<comment type="caution">
    <text evidence="3">The sequence shown here is derived from an EMBL/GenBank/DDBJ whole genome shotgun (WGS) entry which is preliminary data.</text>
</comment>
<feature type="transmembrane region" description="Helical" evidence="1">
    <location>
        <begin position="194"/>
        <end position="212"/>
    </location>
</feature>
<dbReference type="RefSeq" id="WP_345258473.1">
    <property type="nucleotide sequence ID" value="NZ_BAABGY010000020.1"/>
</dbReference>